<evidence type="ECO:0000256" key="1">
    <source>
        <dbReference type="SAM" id="MobiDB-lite"/>
    </source>
</evidence>
<proteinExistence type="predicted"/>
<dbReference type="AlphaFoldDB" id="A0A3A3G514"/>
<feature type="region of interest" description="Disordered" evidence="1">
    <location>
        <begin position="1"/>
        <end position="29"/>
    </location>
</feature>
<accession>A0A3A3G514</accession>
<comment type="caution">
    <text evidence="2">The sequence shown here is derived from an EMBL/GenBank/DDBJ whole genome shotgun (WGS) entry which is preliminary data.</text>
</comment>
<reference evidence="3" key="1">
    <citation type="submission" date="2018-09" db="EMBL/GenBank/DDBJ databases">
        <authorList>
            <person name="Zhu H."/>
        </authorList>
    </citation>
    <scope>NUCLEOTIDE SEQUENCE [LARGE SCALE GENOMIC DNA]</scope>
    <source>
        <strain evidence="3">K1S02-23</strain>
    </source>
</reference>
<dbReference type="EMBL" id="QYUQ01000002">
    <property type="protein sequence ID" value="RJG01869.1"/>
    <property type="molecule type" value="Genomic_DNA"/>
</dbReference>
<name>A0A3A3G514_9BURK</name>
<feature type="compositionally biased region" description="Polar residues" evidence="1">
    <location>
        <begin position="1"/>
        <end position="12"/>
    </location>
</feature>
<dbReference type="Proteomes" id="UP000266327">
    <property type="component" value="Unassembled WGS sequence"/>
</dbReference>
<evidence type="ECO:0000313" key="3">
    <source>
        <dbReference type="Proteomes" id="UP000266327"/>
    </source>
</evidence>
<dbReference type="OrthoDB" id="6195511at2"/>
<gene>
    <name evidence="2" type="ORF">D3878_10005</name>
</gene>
<organism evidence="2 3">
    <name type="scientific">Noviherbaspirillum sedimenti</name>
    <dbReference type="NCBI Taxonomy" id="2320865"/>
    <lineage>
        <taxon>Bacteria</taxon>
        <taxon>Pseudomonadati</taxon>
        <taxon>Pseudomonadota</taxon>
        <taxon>Betaproteobacteria</taxon>
        <taxon>Burkholderiales</taxon>
        <taxon>Oxalobacteraceae</taxon>
        <taxon>Noviherbaspirillum</taxon>
    </lineage>
</organism>
<protein>
    <submittedName>
        <fullName evidence="2">Uncharacterized protein</fullName>
    </submittedName>
</protein>
<sequence length="192" mass="20638">MTIKSSQDQTSGDVAVPDAALGDANATNPSRRHFAKTGLGISGVILSLASRPVLGNVVCKSPSGFLSGNASTHGPQPVCQGRSPGYWKNHEGSWPIATDTQFSSVFTTSQTSVYAQYTFLQLLTPQQDDKHNLGMHLVAAYLNAVKGWTPFLTVETILSMFAEWQSKGVFSPIATVQWSAPDIVYYLKATQA</sequence>
<dbReference type="RefSeq" id="WP_119785331.1">
    <property type="nucleotide sequence ID" value="NZ_QYUQ01000002.1"/>
</dbReference>
<keyword evidence="3" id="KW-1185">Reference proteome</keyword>
<evidence type="ECO:0000313" key="2">
    <source>
        <dbReference type="EMBL" id="RJG01869.1"/>
    </source>
</evidence>